<name>A0AAJ0D6K4_9PEZI</name>
<keyword evidence="2" id="KW-1185">Reference proteome</keyword>
<dbReference type="AlphaFoldDB" id="A0AAJ0D6K4"/>
<comment type="caution">
    <text evidence="1">The sequence shown here is derived from an EMBL/GenBank/DDBJ whole genome shotgun (WGS) entry which is preliminary data.</text>
</comment>
<reference evidence="1" key="1">
    <citation type="submission" date="2023-04" db="EMBL/GenBank/DDBJ databases">
        <title>Black Yeasts Isolated from many extreme environments.</title>
        <authorList>
            <person name="Coleine C."/>
            <person name="Stajich J.E."/>
            <person name="Selbmann L."/>
        </authorList>
    </citation>
    <scope>NUCLEOTIDE SEQUENCE</scope>
    <source>
        <strain evidence="1">CCFEE 5312</strain>
    </source>
</reference>
<dbReference type="Proteomes" id="UP001271007">
    <property type="component" value="Unassembled WGS sequence"/>
</dbReference>
<protein>
    <submittedName>
        <fullName evidence="1">Uncharacterized protein</fullName>
    </submittedName>
</protein>
<organism evidence="1 2">
    <name type="scientific">Extremus antarcticus</name>
    <dbReference type="NCBI Taxonomy" id="702011"/>
    <lineage>
        <taxon>Eukaryota</taxon>
        <taxon>Fungi</taxon>
        <taxon>Dikarya</taxon>
        <taxon>Ascomycota</taxon>
        <taxon>Pezizomycotina</taxon>
        <taxon>Dothideomycetes</taxon>
        <taxon>Dothideomycetidae</taxon>
        <taxon>Mycosphaerellales</taxon>
        <taxon>Extremaceae</taxon>
        <taxon>Extremus</taxon>
    </lineage>
</organism>
<proteinExistence type="predicted"/>
<dbReference type="EMBL" id="JAWDJX010000062">
    <property type="protein sequence ID" value="KAK3047435.1"/>
    <property type="molecule type" value="Genomic_DNA"/>
</dbReference>
<evidence type="ECO:0000313" key="2">
    <source>
        <dbReference type="Proteomes" id="UP001271007"/>
    </source>
</evidence>
<accession>A0AAJ0D6K4</accession>
<evidence type="ECO:0000313" key="1">
    <source>
        <dbReference type="EMBL" id="KAK3047435.1"/>
    </source>
</evidence>
<sequence length="165" mass="18445">MERALGEKTILTCTQEQSSSHDPWPVDKHGSSLTSTFKTPQPALTITCRQIREEASPFFYASGSFTATEASCHCCPSATASLGSWLHRIHKHTHHIERITITKFFGIGETKLQGLPVRLRVVLRGDRRHQRPIEITYAAKAPNFKSAGDVILRRMEEAMARFGGL</sequence>
<gene>
    <name evidence="1" type="ORF">LTR09_011183</name>
</gene>